<evidence type="ECO:0000256" key="2">
    <source>
        <dbReference type="ARBA" id="ARBA00022679"/>
    </source>
</evidence>
<dbReference type="RefSeq" id="XP_065660969.1">
    <property type="nucleotide sequence ID" value="XM_065804897.1"/>
</dbReference>
<proteinExistence type="predicted"/>
<evidence type="ECO:0000259" key="6">
    <source>
        <dbReference type="PROSITE" id="PS51158"/>
    </source>
</evidence>
<dbReference type="GO" id="GO:0016301">
    <property type="term" value="F:kinase activity"/>
    <property type="evidence" value="ECO:0007669"/>
    <property type="project" value="UniProtKB-KW"/>
</dbReference>
<evidence type="ECO:0000256" key="5">
    <source>
        <dbReference type="ARBA" id="ARBA00022840"/>
    </source>
</evidence>
<dbReference type="SUPFAM" id="SSF56112">
    <property type="entry name" value="Protein kinase-like (PK-like)"/>
    <property type="match status" value="1"/>
</dbReference>
<evidence type="ECO:0000256" key="1">
    <source>
        <dbReference type="ARBA" id="ARBA00022527"/>
    </source>
</evidence>
<accession>A0ABM4CGY3</accession>
<dbReference type="Pfam" id="PF02816">
    <property type="entry name" value="Alpha_kinase"/>
    <property type="match status" value="1"/>
</dbReference>
<evidence type="ECO:0000313" key="8">
    <source>
        <dbReference type="RefSeq" id="XP_065660969.1"/>
    </source>
</evidence>
<dbReference type="Proteomes" id="UP001652625">
    <property type="component" value="Chromosome 09"/>
</dbReference>
<dbReference type="PROSITE" id="PS51158">
    <property type="entry name" value="ALPHA_KINASE"/>
    <property type="match status" value="1"/>
</dbReference>
<keyword evidence="3" id="KW-0547">Nucleotide-binding</keyword>
<sequence>MHELLTAFCHWTWYISGHKYMVCDLQGVYSNGKYILTDPAIHSFDQQFGSTDLGTLGMERVLGNHKCNIICSVLGLDNPMKNEYVQPGQRPTTYSFQVTEEMLLRKANGGKSNYFKFLDPIFE</sequence>
<dbReference type="InterPro" id="IPR051852">
    <property type="entry name" value="Alpha-type_PK"/>
</dbReference>
<evidence type="ECO:0000256" key="4">
    <source>
        <dbReference type="ARBA" id="ARBA00022777"/>
    </source>
</evidence>
<feature type="domain" description="Alpha-type protein kinase" evidence="6">
    <location>
        <begin position="1"/>
        <end position="79"/>
    </location>
</feature>
<keyword evidence="7" id="KW-1185">Reference proteome</keyword>
<protein>
    <submittedName>
        <fullName evidence="8">Alpha-protein kinase vwkA isoform X2</fullName>
    </submittedName>
</protein>
<keyword evidence="4 8" id="KW-0418">Kinase</keyword>
<name>A0ABM4CGY3_HYDVU</name>
<gene>
    <name evidence="8" type="primary">LOC100213222</name>
</gene>
<dbReference type="InterPro" id="IPR004166">
    <property type="entry name" value="a-kinase_dom"/>
</dbReference>
<keyword evidence="5" id="KW-0067">ATP-binding</keyword>
<dbReference type="Gene3D" id="3.20.200.10">
    <property type="entry name" value="MHCK/EF2 kinase"/>
    <property type="match status" value="1"/>
</dbReference>
<dbReference type="PANTHER" id="PTHR45992">
    <property type="entry name" value="EUKARYOTIC ELONGATION FACTOR 2 KINASE-RELATED"/>
    <property type="match status" value="1"/>
</dbReference>
<evidence type="ECO:0000256" key="3">
    <source>
        <dbReference type="ARBA" id="ARBA00022741"/>
    </source>
</evidence>
<keyword evidence="2" id="KW-0808">Transferase</keyword>
<dbReference type="InterPro" id="IPR011009">
    <property type="entry name" value="Kinase-like_dom_sf"/>
</dbReference>
<organism evidence="7 8">
    <name type="scientific">Hydra vulgaris</name>
    <name type="common">Hydra</name>
    <name type="synonym">Hydra attenuata</name>
    <dbReference type="NCBI Taxonomy" id="6087"/>
    <lineage>
        <taxon>Eukaryota</taxon>
        <taxon>Metazoa</taxon>
        <taxon>Cnidaria</taxon>
        <taxon>Hydrozoa</taxon>
        <taxon>Hydroidolina</taxon>
        <taxon>Anthoathecata</taxon>
        <taxon>Aplanulata</taxon>
        <taxon>Hydridae</taxon>
        <taxon>Hydra</taxon>
    </lineage>
</organism>
<dbReference type="GeneID" id="100213222"/>
<dbReference type="PANTHER" id="PTHR45992:SF11">
    <property type="entry name" value="ALPHA-TYPE PROTEIN KINASE DOMAIN-CONTAINING PROTEIN"/>
    <property type="match status" value="1"/>
</dbReference>
<dbReference type="CDD" id="cd04515">
    <property type="entry name" value="Alpha_kinase"/>
    <property type="match status" value="1"/>
</dbReference>
<keyword evidence="1" id="KW-0723">Serine/threonine-protein kinase</keyword>
<evidence type="ECO:0000313" key="7">
    <source>
        <dbReference type="Proteomes" id="UP001652625"/>
    </source>
</evidence>
<reference evidence="8" key="1">
    <citation type="submission" date="2025-08" db="UniProtKB">
        <authorList>
            <consortium name="RefSeq"/>
        </authorList>
    </citation>
    <scope>IDENTIFICATION</scope>
</reference>